<evidence type="ECO:0000256" key="1">
    <source>
        <dbReference type="SAM" id="Phobius"/>
    </source>
</evidence>
<accession>D0CFX1</accession>
<sequence>EFNRFFECWFATTRKLRKYRKSILISFLVLQYFKVKVFENLYMLYGCKDFMS</sequence>
<keyword evidence="1" id="KW-1133">Transmembrane helix</keyword>
<gene>
    <name evidence="2" type="ORF">HMPREF0010_03651</name>
</gene>
<dbReference type="Proteomes" id="UP000005740">
    <property type="component" value="Unassembled WGS sequence"/>
</dbReference>
<keyword evidence="1" id="KW-0812">Transmembrane</keyword>
<feature type="transmembrane region" description="Helical" evidence="1">
    <location>
        <begin position="23"/>
        <end position="45"/>
    </location>
</feature>
<keyword evidence="1" id="KW-0472">Membrane</keyword>
<dbReference type="EMBL" id="GG704581">
    <property type="protein sequence ID" value="EEX01872.1"/>
    <property type="molecule type" value="Genomic_DNA"/>
</dbReference>
<reference evidence="3" key="1">
    <citation type="journal article" date="2012" name="PLoS ONE">
        <title>The success of Acinetobacter species; genetic, metabolic and virulence attributes.</title>
        <authorList>
            <person name="Peleg A.Y."/>
            <person name="de Breij A."/>
            <person name="Adams M.D."/>
            <person name="Cerqueira G.M."/>
            <person name="Mocali S."/>
            <person name="Galardini M."/>
            <person name="Nibbering P.H."/>
            <person name="Earl A.M."/>
            <person name="Ward D.V."/>
            <person name="Paterson D.L."/>
            <person name="Seifert H."/>
            <person name="Dijkshoorn L."/>
        </authorList>
    </citation>
    <scope>NUCLEOTIDE SEQUENCE [LARGE SCALE GENOMIC DNA]</scope>
    <source>
        <strain evidence="3">ATCC 19606 / DSM 30007 / JCM 6841 / CCUG 19606 / CIP 70.34 / NBRC 109757 / NCIMB 12457 / NCTC 12156 / 81</strain>
    </source>
</reference>
<evidence type="ECO:0000313" key="3">
    <source>
        <dbReference type="Proteomes" id="UP000005740"/>
    </source>
</evidence>
<organism evidence="2 3">
    <name type="scientific">Acinetobacter baumannii (strain ATCC 19606 / DSM 30007 / JCM 6841 / CCUG 19606 / CIP 70.34 / NBRC 109757 / NCIMB 12457 / NCTC 12156 / 81)</name>
    <dbReference type="NCBI Taxonomy" id="575584"/>
    <lineage>
        <taxon>Bacteria</taxon>
        <taxon>Pseudomonadati</taxon>
        <taxon>Pseudomonadota</taxon>
        <taxon>Gammaproteobacteria</taxon>
        <taxon>Moraxellales</taxon>
        <taxon>Moraxellaceae</taxon>
        <taxon>Acinetobacter</taxon>
        <taxon>Acinetobacter calcoaceticus/baumannii complex</taxon>
    </lineage>
</organism>
<name>D0CFX1_ACIB2</name>
<dbReference type="AlphaFoldDB" id="D0CFX1"/>
<proteinExistence type="predicted"/>
<protein>
    <submittedName>
        <fullName evidence="2">Uncharacterized protein</fullName>
    </submittedName>
</protein>
<dbReference type="BioCyc" id="ABAU575584-HMP:GM69-3712-MONOMER"/>
<evidence type="ECO:0000313" key="2">
    <source>
        <dbReference type="EMBL" id="EEX01872.1"/>
    </source>
</evidence>
<feature type="non-terminal residue" evidence="2">
    <location>
        <position position="1"/>
    </location>
</feature>